<dbReference type="GO" id="GO:0016616">
    <property type="term" value="F:oxidoreductase activity, acting on the CH-OH group of donors, NAD or NADP as acceptor"/>
    <property type="evidence" value="ECO:0007669"/>
    <property type="project" value="UniProtKB-ARBA"/>
</dbReference>
<evidence type="ECO:0000256" key="1">
    <source>
        <dbReference type="SAM" id="MobiDB-lite"/>
    </source>
</evidence>
<accession>A0AA38ZEA4</accession>
<dbReference type="SUPFAM" id="SSF51735">
    <property type="entry name" value="NAD(P)-binding Rossmann-fold domains"/>
    <property type="match status" value="1"/>
</dbReference>
<name>A0AA38ZEA4_VITRO</name>
<evidence type="ECO:0000313" key="5">
    <source>
        <dbReference type="Proteomes" id="UP001168098"/>
    </source>
</evidence>
<feature type="domain" description="3-hydroxyisobutyrate dehydrogenase-like NAD-binding" evidence="3">
    <location>
        <begin position="243"/>
        <end position="364"/>
    </location>
</feature>
<organism evidence="4 5">
    <name type="scientific">Vitis rotundifolia</name>
    <name type="common">Muscadine grape</name>
    <dbReference type="NCBI Taxonomy" id="103349"/>
    <lineage>
        <taxon>Eukaryota</taxon>
        <taxon>Viridiplantae</taxon>
        <taxon>Streptophyta</taxon>
        <taxon>Embryophyta</taxon>
        <taxon>Tracheophyta</taxon>
        <taxon>Spermatophyta</taxon>
        <taxon>Magnoliopsida</taxon>
        <taxon>eudicotyledons</taxon>
        <taxon>Gunneridae</taxon>
        <taxon>Pentapetalae</taxon>
        <taxon>rosids</taxon>
        <taxon>Vitales</taxon>
        <taxon>Vitaceae</taxon>
        <taxon>Viteae</taxon>
        <taxon>Vitis</taxon>
    </lineage>
</organism>
<dbReference type="AlphaFoldDB" id="A0AA38ZEA4"/>
<dbReference type="InterPro" id="IPR013328">
    <property type="entry name" value="6PGD_dom2"/>
</dbReference>
<evidence type="ECO:0000259" key="3">
    <source>
        <dbReference type="Pfam" id="PF14833"/>
    </source>
</evidence>
<dbReference type="InterPro" id="IPR036291">
    <property type="entry name" value="NAD(P)-bd_dom_sf"/>
</dbReference>
<dbReference type="Proteomes" id="UP001168098">
    <property type="component" value="Unassembled WGS sequence"/>
</dbReference>
<evidence type="ECO:0008006" key="6">
    <source>
        <dbReference type="Google" id="ProtNLM"/>
    </source>
</evidence>
<dbReference type="GO" id="GO:0050661">
    <property type="term" value="F:NADP binding"/>
    <property type="evidence" value="ECO:0007669"/>
    <property type="project" value="InterPro"/>
</dbReference>
<dbReference type="EMBL" id="JARBHA010000012">
    <property type="protein sequence ID" value="KAJ9687411.1"/>
    <property type="molecule type" value="Genomic_DNA"/>
</dbReference>
<protein>
    <recommendedName>
        <fullName evidence="6">3-hydroxyisobutyrate dehydrogenase</fullName>
    </recommendedName>
</protein>
<dbReference type="InterPro" id="IPR008927">
    <property type="entry name" value="6-PGluconate_DH-like_C_sf"/>
</dbReference>
<comment type="caution">
    <text evidence="4">The sequence shown here is derived from an EMBL/GenBank/DDBJ whole genome shotgun (WGS) entry which is preliminary data.</text>
</comment>
<dbReference type="Gene3D" id="1.10.1040.10">
    <property type="entry name" value="N-(1-d-carboxylethyl)-l-norvaline Dehydrogenase, domain 2"/>
    <property type="match status" value="1"/>
</dbReference>
<proteinExistence type="predicted"/>
<dbReference type="Gene3D" id="3.40.50.720">
    <property type="entry name" value="NAD(P)-binding Rossmann-like Domain"/>
    <property type="match status" value="1"/>
</dbReference>
<gene>
    <name evidence="4" type="ORF">PVL29_016058</name>
</gene>
<dbReference type="Pfam" id="PF03446">
    <property type="entry name" value="NAD_binding_2"/>
    <property type="match status" value="1"/>
</dbReference>
<dbReference type="PANTHER" id="PTHR43060:SF13">
    <property type="entry name" value="3-HYDROXYISOBUTYRATE DEHYDROGENASE-LIKE 2, MITOCHONDRIAL-RELATED"/>
    <property type="match status" value="1"/>
</dbReference>
<reference evidence="4 5" key="1">
    <citation type="journal article" date="2023" name="BMC Biotechnol.">
        <title>Vitis rotundifolia cv Carlos genome sequencing.</title>
        <authorList>
            <person name="Huff M."/>
            <person name="Hulse-Kemp A."/>
            <person name="Scheffler B."/>
            <person name="Youngblood R."/>
            <person name="Simpson S."/>
            <person name="Babiker E."/>
            <person name="Staton M."/>
        </authorList>
    </citation>
    <scope>NUCLEOTIDE SEQUENCE [LARGE SCALE GENOMIC DNA]</scope>
    <source>
        <tissue evidence="4">Leaf</tissue>
    </source>
</reference>
<evidence type="ECO:0000259" key="2">
    <source>
        <dbReference type="Pfam" id="PF03446"/>
    </source>
</evidence>
<dbReference type="SUPFAM" id="SSF48179">
    <property type="entry name" value="6-phosphogluconate dehydrogenase C-terminal domain-like"/>
    <property type="match status" value="1"/>
</dbReference>
<feature type="domain" description="6-phosphogluconate dehydrogenase NADP-binding" evidence="2">
    <location>
        <begin position="82"/>
        <end position="238"/>
    </location>
</feature>
<dbReference type="InterPro" id="IPR029154">
    <property type="entry name" value="HIBADH-like_NADP-bd"/>
</dbReference>
<feature type="region of interest" description="Disordered" evidence="1">
    <location>
        <begin position="43"/>
        <end position="65"/>
    </location>
</feature>
<dbReference type="GO" id="GO:0051287">
    <property type="term" value="F:NAD binding"/>
    <property type="evidence" value="ECO:0007669"/>
    <property type="project" value="InterPro"/>
</dbReference>
<keyword evidence="5" id="KW-1185">Reference proteome</keyword>
<dbReference type="InterPro" id="IPR006115">
    <property type="entry name" value="6PGDH_NADP-bd"/>
</dbReference>
<evidence type="ECO:0000313" key="4">
    <source>
        <dbReference type="EMBL" id="KAJ9687411.1"/>
    </source>
</evidence>
<sequence>MDNAGLLSHSVIFSSLSLSFQCRPHTKIPPIFFTTKPLLPARKATSHSNRSTPPSSPVCSSLDSSLPMETPYPKPINTAQTRVGFVGIGVMGAAMASRLLAAGYSLTVYARNPSKALTLQSQGAQLADSPASLARQSDVVFTMLGHPSDVRQIVLGPNGLLSGLNPGGVLVDTTSSHPGLAREIYAAAREKNCWSVDSPVSGGDIGARDGKLAILAGGDSGVVEWLTPLYNVMGKGTYVGAPGCGMSCKIANQMIVAANMLGLSEGLVFAERAGLDKQQWMDAVRGGAAGSKAMELFGGRMIERDFRPGGYAEYMVKDLGMGVDIVEEEDERVAVLPGAALNKQLFEVMVANGDGKLGAQGFISVIEKMNGRPASG</sequence>
<dbReference type="Pfam" id="PF14833">
    <property type="entry name" value="NAD_binding_11"/>
    <property type="match status" value="1"/>
</dbReference>
<dbReference type="PANTHER" id="PTHR43060">
    <property type="entry name" value="3-HYDROXYISOBUTYRATE DEHYDROGENASE-LIKE 1, MITOCHONDRIAL-RELATED"/>
    <property type="match status" value="1"/>
</dbReference>